<keyword evidence="4" id="KW-1185">Reference proteome</keyword>
<evidence type="ECO:0000313" key="3">
    <source>
        <dbReference type="EMBL" id="KAK3278943.1"/>
    </source>
</evidence>
<accession>A0AAE0LBC9</accession>
<dbReference type="EMBL" id="LGRX02005212">
    <property type="protein sequence ID" value="KAK3278943.1"/>
    <property type="molecule type" value="Genomic_DNA"/>
</dbReference>
<dbReference type="InterPro" id="IPR013103">
    <property type="entry name" value="RVT_2"/>
</dbReference>
<dbReference type="InterPro" id="IPR057670">
    <property type="entry name" value="SH3_retrovirus"/>
</dbReference>
<feature type="domain" description="Reverse transcriptase Ty1/copia-type" evidence="1">
    <location>
        <begin position="337"/>
        <end position="436"/>
    </location>
</feature>
<organism evidence="3 4">
    <name type="scientific">Cymbomonas tetramitiformis</name>
    <dbReference type="NCBI Taxonomy" id="36881"/>
    <lineage>
        <taxon>Eukaryota</taxon>
        <taxon>Viridiplantae</taxon>
        <taxon>Chlorophyta</taxon>
        <taxon>Pyramimonadophyceae</taxon>
        <taxon>Pyramimonadales</taxon>
        <taxon>Pyramimonadaceae</taxon>
        <taxon>Cymbomonas</taxon>
    </lineage>
</organism>
<gene>
    <name evidence="3" type="ORF">CYMTET_13151</name>
</gene>
<evidence type="ECO:0000259" key="2">
    <source>
        <dbReference type="Pfam" id="PF25597"/>
    </source>
</evidence>
<evidence type="ECO:0000313" key="4">
    <source>
        <dbReference type="Proteomes" id="UP001190700"/>
    </source>
</evidence>
<dbReference type="Pfam" id="PF07727">
    <property type="entry name" value="RVT_2"/>
    <property type="match status" value="1"/>
</dbReference>
<dbReference type="Proteomes" id="UP001190700">
    <property type="component" value="Unassembled WGS sequence"/>
</dbReference>
<comment type="caution">
    <text evidence="3">The sequence shown here is derived from an EMBL/GenBank/DDBJ whole genome shotgun (WGS) entry which is preliminary data.</text>
</comment>
<reference evidence="3 4" key="1">
    <citation type="journal article" date="2015" name="Genome Biol. Evol.">
        <title>Comparative Genomics of a Bacterivorous Green Alga Reveals Evolutionary Causalities and Consequences of Phago-Mixotrophic Mode of Nutrition.</title>
        <authorList>
            <person name="Burns J.A."/>
            <person name="Paasch A."/>
            <person name="Narechania A."/>
            <person name="Kim E."/>
        </authorList>
    </citation>
    <scope>NUCLEOTIDE SEQUENCE [LARGE SCALE GENOMIC DNA]</scope>
    <source>
        <strain evidence="3 4">PLY_AMNH</strain>
    </source>
</reference>
<evidence type="ECO:0000259" key="1">
    <source>
        <dbReference type="Pfam" id="PF07727"/>
    </source>
</evidence>
<feature type="domain" description="Retroviral polymerase SH3-like" evidence="2">
    <location>
        <begin position="59"/>
        <end position="114"/>
    </location>
</feature>
<dbReference type="AlphaFoldDB" id="A0AAE0LBC9"/>
<protein>
    <recommendedName>
        <fullName evidence="5">Reverse transcriptase Ty1/copia-type domain-containing protein</fullName>
    </recommendedName>
</protein>
<name>A0AAE0LBC9_9CHLO</name>
<dbReference type="Pfam" id="PF25597">
    <property type="entry name" value="SH3_retrovirus"/>
    <property type="match status" value="1"/>
</dbReference>
<proteinExistence type="predicted"/>
<sequence length="439" mass="48573">MARALLLTSGFGVEMWPLAARHAVYVLNRILKKSLDWNSAYHTIHKRHADLSQLRVFACLAYAFVDPSLREHKLSNRARALRYVGHSEVSSAYLLYDPESEKVVQSGMVTFSEKLDKLGKLVTTWDPSVLAPLKTNFMATSLDAPCRDSLPVLLEAPVLEQGVFLQEDSDEIVAVVKVETSDGVCWVSLSSYLEPGQQRLSLLRACSTYGSINAHYPLFAEVRAVTGKGDFKDAMVCGRAVKPHAQPFCEVLLTNFTIMDLPAGNVHFPTTHTCFGVTPEAPTDEGSPILSKGVTKPKGYSQALSAPDCAEWLISIQEELEALVQTKQALMMMSEAEIPSGVRLLDMPLVLKVKMDKHGQLLKRKSRICVRGNKQEYGVDYFDTFAPCTQLSSVRIVINLTLNLGLIVYHMDVDTAFLNSTLEEDLYERLPCGLESGGN</sequence>
<evidence type="ECO:0008006" key="5">
    <source>
        <dbReference type="Google" id="ProtNLM"/>
    </source>
</evidence>